<feature type="transmembrane region" description="Helical" evidence="8">
    <location>
        <begin position="430"/>
        <end position="448"/>
    </location>
</feature>
<dbReference type="InterPro" id="IPR036259">
    <property type="entry name" value="MFS_trans_sf"/>
</dbReference>
<feature type="transmembrane region" description="Helical" evidence="8">
    <location>
        <begin position="7"/>
        <end position="30"/>
    </location>
</feature>
<accession>A0A438NEI1</accession>
<keyword evidence="6 8" id="KW-0472">Membrane</keyword>
<dbReference type="InterPro" id="IPR005829">
    <property type="entry name" value="Sugar_transporter_CS"/>
</dbReference>
<dbReference type="VEuPathDB" id="FungiDB:PV10_04726"/>
<feature type="transmembrane region" description="Helical" evidence="8">
    <location>
        <begin position="175"/>
        <end position="196"/>
    </location>
</feature>
<reference evidence="10 11" key="1">
    <citation type="submission" date="2017-03" db="EMBL/GenBank/DDBJ databases">
        <title>Genomes of endolithic fungi from Antarctica.</title>
        <authorList>
            <person name="Coleine C."/>
            <person name="Masonjones S."/>
            <person name="Stajich J.E."/>
        </authorList>
    </citation>
    <scope>NUCLEOTIDE SEQUENCE [LARGE SCALE GENOMIC DNA]</scope>
    <source>
        <strain evidence="10 11">CCFEE 6314</strain>
    </source>
</reference>
<feature type="transmembrane region" description="Helical" evidence="8">
    <location>
        <begin position="303"/>
        <end position="323"/>
    </location>
</feature>
<dbReference type="AlphaFoldDB" id="A0A438NEI1"/>
<dbReference type="Proteomes" id="UP000288859">
    <property type="component" value="Unassembled WGS sequence"/>
</dbReference>
<dbReference type="PROSITE" id="PS00216">
    <property type="entry name" value="SUGAR_TRANSPORT_1"/>
    <property type="match status" value="1"/>
</dbReference>
<dbReference type="FunFam" id="1.20.1250.20:FF:000134">
    <property type="entry name" value="MFS sugar transporter protein"/>
    <property type="match status" value="1"/>
</dbReference>
<dbReference type="GO" id="GO:0005351">
    <property type="term" value="F:carbohydrate:proton symporter activity"/>
    <property type="evidence" value="ECO:0007669"/>
    <property type="project" value="TreeGrafter"/>
</dbReference>
<keyword evidence="3 7" id="KW-0813">Transport</keyword>
<organism evidence="10 11">
    <name type="scientific">Exophiala mesophila</name>
    <name type="common">Black yeast-like fungus</name>
    <dbReference type="NCBI Taxonomy" id="212818"/>
    <lineage>
        <taxon>Eukaryota</taxon>
        <taxon>Fungi</taxon>
        <taxon>Dikarya</taxon>
        <taxon>Ascomycota</taxon>
        <taxon>Pezizomycotina</taxon>
        <taxon>Eurotiomycetes</taxon>
        <taxon>Chaetothyriomycetidae</taxon>
        <taxon>Chaetothyriales</taxon>
        <taxon>Herpotrichiellaceae</taxon>
        <taxon>Exophiala</taxon>
    </lineage>
</organism>
<evidence type="ECO:0000256" key="3">
    <source>
        <dbReference type="ARBA" id="ARBA00022448"/>
    </source>
</evidence>
<feature type="domain" description="Major facilitator superfamily (MFS) profile" evidence="9">
    <location>
        <begin position="11"/>
        <end position="452"/>
    </location>
</feature>
<feature type="transmembrane region" description="Helical" evidence="8">
    <location>
        <begin position="85"/>
        <end position="108"/>
    </location>
</feature>
<sequence>MAKLTSYNIAIALVVTLGGFSFGFGSSSFITSIGQPGFYLYFNLDPASSHTASIITAINALYCFGAAVGSIGQSWFADKWGRKKALFLAGVIALVGNALVAGSVAIGMMIACRIIQGCGLGALLALVPIYLAEVAPPRSRGLLTGLTVLSFGFGFVACAWIAVGCYHAKNFTLSWRLPLALSCVPQLFLLPGLLFVPESPRFLIWRNELDEAWKILKRLHHDPECSTDEDARTEFTQIVRQVDVENEENATFIQMFKKPSWRRRSLLVLFLLFAVQSTGVNGVTNYLPVIFASLGLDTGMSLMLYAVHTTCGTIFVALSLLVVDKFGRRTLFIIGFASLACIGLGEALLQWKYVGTDDKAGNAACVLFIFLFIAFYQCVDAPSVIWAAEIFPTSLRAKGVSLAVFAFFAGTITFGVPAAVAFQSIGWRMYLIYAGLSVVSLVLTIFYIPETKLIPMEEIGALFGDHVVTRMTANGQALVEEEKAGETHLEMAKPAPNEGLNRVVEWA</sequence>
<dbReference type="InterPro" id="IPR050360">
    <property type="entry name" value="MFS_Sugar_Transporters"/>
</dbReference>
<evidence type="ECO:0000256" key="5">
    <source>
        <dbReference type="ARBA" id="ARBA00022989"/>
    </source>
</evidence>
<dbReference type="InterPro" id="IPR003663">
    <property type="entry name" value="Sugar/inositol_transpt"/>
</dbReference>
<feature type="transmembrane region" description="Helical" evidence="8">
    <location>
        <begin position="361"/>
        <end position="379"/>
    </location>
</feature>
<feature type="transmembrane region" description="Helical" evidence="8">
    <location>
        <begin position="400"/>
        <end position="424"/>
    </location>
</feature>
<feature type="transmembrane region" description="Helical" evidence="8">
    <location>
        <begin position="114"/>
        <end position="131"/>
    </location>
</feature>
<comment type="subcellular location">
    <subcellularLocation>
        <location evidence="1">Membrane</location>
        <topology evidence="1">Multi-pass membrane protein</topology>
    </subcellularLocation>
</comment>
<evidence type="ECO:0000256" key="7">
    <source>
        <dbReference type="RuleBase" id="RU003346"/>
    </source>
</evidence>
<evidence type="ECO:0000256" key="6">
    <source>
        <dbReference type="ARBA" id="ARBA00023136"/>
    </source>
</evidence>
<evidence type="ECO:0000256" key="4">
    <source>
        <dbReference type="ARBA" id="ARBA00022692"/>
    </source>
</evidence>
<comment type="caution">
    <text evidence="10">The sequence shown here is derived from an EMBL/GenBank/DDBJ whole genome shotgun (WGS) entry which is preliminary data.</text>
</comment>
<gene>
    <name evidence="10" type="ORF">B0A52_01960</name>
</gene>
<comment type="similarity">
    <text evidence="2 7">Belongs to the major facilitator superfamily. Sugar transporter (TC 2.A.1.1) family.</text>
</comment>
<evidence type="ECO:0000256" key="8">
    <source>
        <dbReference type="SAM" id="Phobius"/>
    </source>
</evidence>
<dbReference type="NCBIfam" id="TIGR00879">
    <property type="entry name" value="SP"/>
    <property type="match status" value="1"/>
</dbReference>
<evidence type="ECO:0000256" key="1">
    <source>
        <dbReference type="ARBA" id="ARBA00004141"/>
    </source>
</evidence>
<dbReference type="PROSITE" id="PS50850">
    <property type="entry name" value="MFS"/>
    <property type="match status" value="1"/>
</dbReference>
<dbReference type="OrthoDB" id="6612291at2759"/>
<dbReference type="GO" id="GO:0016020">
    <property type="term" value="C:membrane"/>
    <property type="evidence" value="ECO:0007669"/>
    <property type="project" value="UniProtKB-SubCell"/>
</dbReference>
<dbReference type="SUPFAM" id="SSF103473">
    <property type="entry name" value="MFS general substrate transporter"/>
    <property type="match status" value="1"/>
</dbReference>
<feature type="transmembrane region" description="Helical" evidence="8">
    <location>
        <begin position="265"/>
        <end position="283"/>
    </location>
</feature>
<dbReference type="EMBL" id="NAJM01000005">
    <property type="protein sequence ID" value="RVX74128.1"/>
    <property type="molecule type" value="Genomic_DNA"/>
</dbReference>
<dbReference type="Gene3D" id="1.20.1250.20">
    <property type="entry name" value="MFS general substrate transporter like domains"/>
    <property type="match status" value="1"/>
</dbReference>
<proteinExistence type="inferred from homology"/>
<evidence type="ECO:0000313" key="10">
    <source>
        <dbReference type="EMBL" id="RVX74128.1"/>
    </source>
</evidence>
<dbReference type="PANTHER" id="PTHR48022:SF11">
    <property type="entry name" value="MONOSACCHARIDE TRANSPORTER (HXT8), PUTATIVE (AFU_ORTHOLOGUE AFUA_2G08120)-RELATED"/>
    <property type="match status" value="1"/>
</dbReference>
<feature type="transmembrane region" description="Helical" evidence="8">
    <location>
        <begin position="143"/>
        <end position="163"/>
    </location>
</feature>
<keyword evidence="4 8" id="KW-0812">Transmembrane</keyword>
<dbReference type="InterPro" id="IPR005828">
    <property type="entry name" value="MFS_sugar_transport-like"/>
</dbReference>
<dbReference type="PANTHER" id="PTHR48022">
    <property type="entry name" value="PLASTIDIC GLUCOSE TRANSPORTER 4"/>
    <property type="match status" value="1"/>
</dbReference>
<feature type="transmembrane region" description="Helical" evidence="8">
    <location>
        <begin position="50"/>
        <end position="73"/>
    </location>
</feature>
<dbReference type="Pfam" id="PF00083">
    <property type="entry name" value="Sugar_tr"/>
    <property type="match status" value="1"/>
</dbReference>
<evidence type="ECO:0000259" key="9">
    <source>
        <dbReference type="PROSITE" id="PS50850"/>
    </source>
</evidence>
<protein>
    <recommendedName>
        <fullName evidence="9">Major facilitator superfamily (MFS) profile domain-containing protein</fullName>
    </recommendedName>
</protein>
<feature type="transmembrane region" description="Helical" evidence="8">
    <location>
        <begin position="330"/>
        <end position="349"/>
    </location>
</feature>
<evidence type="ECO:0000256" key="2">
    <source>
        <dbReference type="ARBA" id="ARBA00010992"/>
    </source>
</evidence>
<evidence type="ECO:0000313" key="11">
    <source>
        <dbReference type="Proteomes" id="UP000288859"/>
    </source>
</evidence>
<dbReference type="InterPro" id="IPR020846">
    <property type="entry name" value="MFS_dom"/>
</dbReference>
<keyword evidence="5 8" id="KW-1133">Transmembrane helix</keyword>
<dbReference type="PRINTS" id="PR00171">
    <property type="entry name" value="SUGRTRNSPORT"/>
</dbReference>
<name>A0A438NEI1_EXOME</name>